<feature type="region of interest" description="Disordered" evidence="1">
    <location>
        <begin position="85"/>
        <end position="118"/>
    </location>
</feature>
<feature type="signal peptide" evidence="2">
    <location>
        <begin position="1"/>
        <end position="22"/>
    </location>
</feature>
<dbReference type="AlphaFoldDB" id="A0AAV2H6P2"/>
<feature type="chain" id="PRO_5043629098" evidence="2">
    <location>
        <begin position="23"/>
        <end position="270"/>
    </location>
</feature>
<sequence length="270" mass="30738">MDMSLSILTIAYVLTLAPQVRGYNSEFFRNNNELGSVPHLNTYWMKYHGRPDSGFEGHNFQDNTGDRVQDQGLIKLMSSAVKDVRVTEDGTSDSQIDSKMTEGREDLASNNQKRSRAVSNGPALLHTPSECVSSTETDERACELPRHNKCNITLLAVSHFMGDNCTVRVECARSCTSLCYVLWHAFRAQSQYEMYTYRLEAFRRNNSRSIHAFGIKNETMAMVDLVESIQNRTNYARFVLTISYRCSQEPRCEPSAPCATRIPDNQEEYK</sequence>
<name>A0AAV2H6P2_LYMST</name>
<comment type="caution">
    <text evidence="3">The sequence shown here is derived from an EMBL/GenBank/DDBJ whole genome shotgun (WGS) entry which is preliminary data.</text>
</comment>
<reference evidence="3 4" key="1">
    <citation type="submission" date="2024-04" db="EMBL/GenBank/DDBJ databases">
        <authorList>
            <consortium name="Genoscope - CEA"/>
            <person name="William W."/>
        </authorList>
    </citation>
    <scope>NUCLEOTIDE SEQUENCE [LARGE SCALE GENOMIC DNA]</scope>
</reference>
<organism evidence="3 4">
    <name type="scientific">Lymnaea stagnalis</name>
    <name type="common">Great pond snail</name>
    <name type="synonym">Helix stagnalis</name>
    <dbReference type="NCBI Taxonomy" id="6523"/>
    <lineage>
        <taxon>Eukaryota</taxon>
        <taxon>Metazoa</taxon>
        <taxon>Spiralia</taxon>
        <taxon>Lophotrochozoa</taxon>
        <taxon>Mollusca</taxon>
        <taxon>Gastropoda</taxon>
        <taxon>Heterobranchia</taxon>
        <taxon>Euthyneura</taxon>
        <taxon>Panpulmonata</taxon>
        <taxon>Hygrophila</taxon>
        <taxon>Lymnaeoidea</taxon>
        <taxon>Lymnaeidae</taxon>
        <taxon>Lymnaea</taxon>
    </lineage>
</organism>
<evidence type="ECO:0000313" key="4">
    <source>
        <dbReference type="Proteomes" id="UP001497497"/>
    </source>
</evidence>
<evidence type="ECO:0000256" key="2">
    <source>
        <dbReference type="SAM" id="SignalP"/>
    </source>
</evidence>
<dbReference type="Proteomes" id="UP001497497">
    <property type="component" value="Unassembled WGS sequence"/>
</dbReference>
<dbReference type="EMBL" id="CAXITT010000024">
    <property type="protein sequence ID" value="CAL1527891.1"/>
    <property type="molecule type" value="Genomic_DNA"/>
</dbReference>
<accession>A0AAV2H6P2</accession>
<protein>
    <submittedName>
        <fullName evidence="3">Uncharacterized protein</fullName>
    </submittedName>
</protein>
<gene>
    <name evidence="3" type="ORF">GSLYS_00002061001</name>
</gene>
<evidence type="ECO:0000313" key="3">
    <source>
        <dbReference type="EMBL" id="CAL1527891.1"/>
    </source>
</evidence>
<evidence type="ECO:0000256" key="1">
    <source>
        <dbReference type="SAM" id="MobiDB-lite"/>
    </source>
</evidence>
<keyword evidence="2" id="KW-0732">Signal</keyword>
<proteinExistence type="predicted"/>
<keyword evidence="4" id="KW-1185">Reference proteome</keyword>